<dbReference type="PANTHER" id="PTHR37299:SF1">
    <property type="entry name" value="STAGE 0 SPORULATION PROTEIN A HOMOLOG"/>
    <property type="match status" value="1"/>
</dbReference>
<evidence type="ECO:0000313" key="5">
    <source>
        <dbReference type="Proteomes" id="UP000294498"/>
    </source>
</evidence>
<protein>
    <submittedName>
        <fullName evidence="4">LytTR family two component transcriptional regulator</fullName>
    </submittedName>
</protein>
<keyword evidence="1" id="KW-0597">Phosphoprotein</keyword>
<dbReference type="SUPFAM" id="SSF52172">
    <property type="entry name" value="CheY-like"/>
    <property type="match status" value="1"/>
</dbReference>
<evidence type="ECO:0000256" key="1">
    <source>
        <dbReference type="PROSITE-ProRule" id="PRU00169"/>
    </source>
</evidence>
<dbReference type="InterPro" id="IPR011006">
    <property type="entry name" value="CheY-like_superfamily"/>
</dbReference>
<dbReference type="InterPro" id="IPR007492">
    <property type="entry name" value="LytTR_DNA-bd_dom"/>
</dbReference>
<dbReference type="Gene3D" id="3.40.50.2300">
    <property type="match status" value="1"/>
</dbReference>
<evidence type="ECO:0000259" key="2">
    <source>
        <dbReference type="PROSITE" id="PS50110"/>
    </source>
</evidence>
<dbReference type="InterPro" id="IPR046947">
    <property type="entry name" value="LytR-like"/>
</dbReference>
<dbReference type="GO" id="GO:0003677">
    <property type="term" value="F:DNA binding"/>
    <property type="evidence" value="ECO:0007669"/>
    <property type="project" value="InterPro"/>
</dbReference>
<evidence type="ECO:0000259" key="3">
    <source>
        <dbReference type="PROSITE" id="PS50930"/>
    </source>
</evidence>
<accession>A0A4R8DHJ1</accession>
<evidence type="ECO:0000313" key="4">
    <source>
        <dbReference type="EMBL" id="TDW97189.1"/>
    </source>
</evidence>
<dbReference type="Pfam" id="PF04397">
    <property type="entry name" value="LytTR"/>
    <property type="match status" value="1"/>
</dbReference>
<dbReference type="SMART" id="SM00448">
    <property type="entry name" value="REC"/>
    <property type="match status" value="1"/>
</dbReference>
<dbReference type="PANTHER" id="PTHR37299">
    <property type="entry name" value="TRANSCRIPTIONAL REGULATOR-RELATED"/>
    <property type="match status" value="1"/>
</dbReference>
<dbReference type="PROSITE" id="PS50930">
    <property type="entry name" value="HTH_LYTTR"/>
    <property type="match status" value="1"/>
</dbReference>
<sequence length="232" mass="25958">MMVNCIAIDDEPLALSLVCSFIEQTPFLRLKGRYGNAAAALARLDVMDVQLVFLDIQMPDVSGMQLARILGNGRGPRIVFTTAYNHYAIEGYKVDALDYLLKPFNYEEFLRAASKARAYQAASPEQGYLFLKVEHQLVQVAHEDVLYVEACRDYVKVHIRGESKPVMSLTTLKSVEEKLPAGQFMRVHKSFIVSLGKINSISKSAVHIAGAVIAIGDQYKEGLKQFIEKWTL</sequence>
<dbReference type="Pfam" id="PF00072">
    <property type="entry name" value="Response_reg"/>
    <property type="match status" value="1"/>
</dbReference>
<comment type="caution">
    <text evidence="4">The sequence shown here is derived from an EMBL/GenBank/DDBJ whole genome shotgun (WGS) entry which is preliminary data.</text>
</comment>
<keyword evidence="5" id="KW-1185">Reference proteome</keyword>
<dbReference type="InterPro" id="IPR001789">
    <property type="entry name" value="Sig_transdc_resp-reg_receiver"/>
</dbReference>
<dbReference type="RefSeq" id="WP_133998970.1">
    <property type="nucleotide sequence ID" value="NZ_SODV01000002.1"/>
</dbReference>
<organism evidence="4 5">
    <name type="scientific">Dinghuibacter silviterrae</name>
    <dbReference type="NCBI Taxonomy" id="1539049"/>
    <lineage>
        <taxon>Bacteria</taxon>
        <taxon>Pseudomonadati</taxon>
        <taxon>Bacteroidota</taxon>
        <taxon>Chitinophagia</taxon>
        <taxon>Chitinophagales</taxon>
        <taxon>Chitinophagaceae</taxon>
        <taxon>Dinghuibacter</taxon>
    </lineage>
</organism>
<dbReference type="AlphaFoldDB" id="A0A4R8DHJ1"/>
<dbReference type="PROSITE" id="PS50110">
    <property type="entry name" value="RESPONSE_REGULATORY"/>
    <property type="match status" value="1"/>
</dbReference>
<dbReference type="OrthoDB" id="1646880at2"/>
<gene>
    <name evidence="4" type="ORF">EDB95_5034</name>
</gene>
<feature type="modified residue" description="4-aspartylphosphate" evidence="1">
    <location>
        <position position="55"/>
    </location>
</feature>
<dbReference type="GO" id="GO:0000156">
    <property type="term" value="F:phosphorelay response regulator activity"/>
    <property type="evidence" value="ECO:0007669"/>
    <property type="project" value="InterPro"/>
</dbReference>
<name>A0A4R8DHJ1_9BACT</name>
<feature type="domain" description="HTH LytTR-type" evidence="3">
    <location>
        <begin position="129"/>
        <end position="201"/>
    </location>
</feature>
<dbReference type="Gene3D" id="2.40.50.1020">
    <property type="entry name" value="LytTr DNA-binding domain"/>
    <property type="match status" value="1"/>
</dbReference>
<reference evidence="4 5" key="1">
    <citation type="submission" date="2019-03" db="EMBL/GenBank/DDBJ databases">
        <title>Genomic Encyclopedia of Type Strains, Phase IV (KMG-IV): sequencing the most valuable type-strain genomes for metagenomic binning, comparative biology and taxonomic classification.</title>
        <authorList>
            <person name="Goeker M."/>
        </authorList>
    </citation>
    <scope>NUCLEOTIDE SEQUENCE [LARGE SCALE GENOMIC DNA]</scope>
    <source>
        <strain evidence="4 5">DSM 100059</strain>
    </source>
</reference>
<dbReference type="SMART" id="SM00850">
    <property type="entry name" value="LytTR"/>
    <property type="match status" value="1"/>
</dbReference>
<dbReference type="Proteomes" id="UP000294498">
    <property type="component" value="Unassembled WGS sequence"/>
</dbReference>
<dbReference type="EMBL" id="SODV01000002">
    <property type="protein sequence ID" value="TDW97189.1"/>
    <property type="molecule type" value="Genomic_DNA"/>
</dbReference>
<proteinExistence type="predicted"/>
<feature type="domain" description="Response regulatory" evidence="2">
    <location>
        <begin position="4"/>
        <end position="117"/>
    </location>
</feature>